<dbReference type="InterPro" id="IPR000835">
    <property type="entry name" value="HTH_MarR-typ"/>
</dbReference>
<dbReference type="Proteomes" id="UP000224130">
    <property type="component" value="Unassembled WGS sequence"/>
</dbReference>
<dbReference type="SUPFAM" id="SSF46785">
    <property type="entry name" value="Winged helix' DNA-binding domain"/>
    <property type="match status" value="1"/>
</dbReference>
<dbReference type="InterPro" id="IPR039422">
    <property type="entry name" value="MarR/SlyA-like"/>
</dbReference>
<dbReference type="PANTHER" id="PTHR33164:SF99">
    <property type="entry name" value="MARR FAMILY REGULATORY PROTEIN"/>
    <property type="match status" value="1"/>
</dbReference>
<dbReference type="GO" id="GO:0003700">
    <property type="term" value="F:DNA-binding transcription factor activity"/>
    <property type="evidence" value="ECO:0007669"/>
    <property type="project" value="InterPro"/>
</dbReference>
<reference evidence="2 3" key="1">
    <citation type="submission" date="2017-10" db="EMBL/GenBank/DDBJ databases">
        <title>Sequencing the genomes of 1000 actinobacteria strains.</title>
        <authorList>
            <person name="Klenk H.-P."/>
        </authorList>
    </citation>
    <scope>NUCLEOTIDE SEQUENCE [LARGE SCALE GENOMIC DNA]</scope>
    <source>
        <strain evidence="2 3">DSM 21863</strain>
    </source>
</reference>
<comment type="caution">
    <text evidence="2">The sequence shown here is derived from an EMBL/GenBank/DDBJ whole genome shotgun (WGS) entry which is preliminary data.</text>
</comment>
<name>A0A2A9EXS6_9MICO</name>
<dbReference type="EMBL" id="PDJJ01000001">
    <property type="protein sequence ID" value="PFG43366.1"/>
    <property type="molecule type" value="Genomic_DNA"/>
</dbReference>
<proteinExistence type="predicted"/>
<protein>
    <submittedName>
        <fullName evidence="2">MarR family transcriptional regulator</fullName>
    </submittedName>
</protein>
<dbReference type="SMART" id="SM00347">
    <property type="entry name" value="HTH_MARR"/>
    <property type="match status" value="1"/>
</dbReference>
<dbReference type="RefSeq" id="WP_170023586.1">
    <property type="nucleotide sequence ID" value="NZ_PDJJ01000001.1"/>
</dbReference>
<evidence type="ECO:0000313" key="3">
    <source>
        <dbReference type="Proteomes" id="UP000224130"/>
    </source>
</evidence>
<dbReference type="PANTHER" id="PTHR33164">
    <property type="entry name" value="TRANSCRIPTIONAL REGULATOR, MARR FAMILY"/>
    <property type="match status" value="1"/>
</dbReference>
<evidence type="ECO:0000259" key="1">
    <source>
        <dbReference type="PROSITE" id="PS50995"/>
    </source>
</evidence>
<dbReference type="AlphaFoldDB" id="A0A2A9EXS6"/>
<dbReference type="InterPro" id="IPR036390">
    <property type="entry name" value="WH_DNA-bd_sf"/>
</dbReference>
<keyword evidence="3" id="KW-1185">Reference proteome</keyword>
<accession>A0A2A9EXS6</accession>
<organism evidence="2 3">
    <name type="scientific">Isoptericola jiangsuensis</name>
    <dbReference type="NCBI Taxonomy" id="548579"/>
    <lineage>
        <taxon>Bacteria</taxon>
        <taxon>Bacillati</taxon>
        <taxon>Actinomycetota</taxon>
        <taxon>Actinomycetes</taxon>
        <taxon>Micrococcales</taxon>
        <taxon>Promicromonosporaceae</taxon>
        <taxon>Isoptericola</taxon>
    </lineage>
</organism>
<sequence length="144" mass="15606">MTARHRDLRSLDQALIGLRRFLAAPQFLDDEGRAVELSTLLVLDGLPEDGQSVRDVAARLAVAHSTASRFVTRAERAGTVARSSAQHDTRQVRVVATPEGRALADRATAFRLARLAHLLDGWSGEDVHTLAVSLSRFAAASTPR</sequence>
<dbReference type="GO" id="GO:0006950">
    <property type="term" value="P:response to stress"/>
    <property type="evidence" value="ECO:0007669"/>
    <property type="project" value="TreeGrafter"/>
</dbReference>
<dbReference type="InterPro" id="IPR036388">
    <property type="entry name" value="WH-like_DNA-bd_sf"/>
</dbReference>
<dbReference type="Gene3D" id="1.10.10.10">
    <property type="entry name" value="Winged helix-like DNA-binding domain superfamily/Winged helix DNA-binding domain"/>
    <property type="match status" value="1"/>
</dbReference>
<feature type="domain" description="HTH marR-type" evidence="1">
    <location>
        <begin position="1"/>
        <end position="139"/>
    </location>
</feature>
<evidence type="ECO:0000313" key="2">
    <source>
        <dbReference type="EMBL" id="PFG43366.1"/>
    </source>
</evidence>
<gene>
    <name evidence="2" type="ORF">ATJ88_2053</name>
</gene>
<dbReference type="PROSITE" id="PS50995">
    <property type="entry name" value="HTH_MARR_2"/>
    <property type="match status" value="1"/>
</dbReference>